<dbReference type="Proteomes" id="UP001165960">
    <property type="component" value="Unassembled WGS sequence"/>
</dbReference>
<accession>A0ACC2UFQ0</accession>
<comment type="caution">
    <text evidence="1">The sequence shown here is derived from an EMBL/GenBank/DDBJ whole genome shotgun (WGS) entry which is preliminary data.</text>
</comment>
<evidence type="ECO:0000313" key="1">
    <source>
        <dbReference type="EMBL" id="KAJ9085698.1"/>
    </source>
</evidence>
<keyword evidence="2" id="KW-1185">Reference proteome</keyword>
<gene>
    <name evidence="1" type="ORF">DSO57_1011400</name>
</gene>
<proteinExistence type="predicted"/>
<name>A0ACC2UFQ0_9FUNG</name>
<organism evidence="1 2">
    <name type="scientific">Entomophthora muscae</name>
    <dbReference type="NCBI Taxonomy" id="34485"/>
    <lineage>
        <taxon>Eukaryota</taxon>
        <taxon>Fungi</taxon>
        <taxon>Fungi incertae sedis</taxon>
        <taxon>Zoopagomycota</taxon>
        <taxon>Entomophthoromycotina</taxon>
        <taxon>Entomophthoromycetes</taxon>
        <taxon>Entomophthorales</taxon>
        <taxon>Entomophthoraceae</taxon>
        <taxon>Entomophthora</taxon>
    </lineage>
</organism>
<sequence>MKELKILNKHDSSFKSNKSLTMKILQKNRLTSASLSSLANLTLQSESLKIRQPPTQDRVQAAIQLIKANIHTHQPSAHSLLWAEDRLVIDLGSMYVKYGFSSNPTPQFTLPVYSKSLLPAFKYVEKHYGFYTPKTQELMTELGGEFMMEDKVFQMLHCMFRTHLAQAPQRRRTLLLENPFFPSKLKNIITKVLFQRFQVSAVTFLPSQLMALMSMGESMGLVVDVGNLETTVLAVFDGRPLYSTSVTSPLAGKEVNIHLKKLLLGFATAKRSSRLVPPHPRIGARLTAPGLDDDVTLIPDMLTLQLLEEIKTRLLIVNKSRAAAPVSLSDPDFEERYSAIATASTIVFPFRFQGQGYDLTIPGWIREYTYDILFDTSEGLDCLTPPQAALECLRRVPTDLRASIISRLLLTGGTSASPNFSYRFQIELLDLLTQPRYASLRPLGDRLTLLNSIPTSGTFSSAHHAWAGAAVACGIRGVSEQVTADAFDPLVPVPDWITGSATSIVV</sequence>
<reference evidence="1" key="1">
    <citation type="submission" date="2022-04" db="EMBL/GenBank/DDBJ databases">
        <title>Genome of the entomopathogenic fungus Entomophthora muscae.</title>
        <authorList>
            <person name="Elya C."/>
            <person name="Lovett B.R."/>
            <person name="Lee E."/>
            <person name="Macias A.M."/>
            <person name="Hajek A.E."/>
            <person name="De Bivort B.L."/>
            <person name="Kasson M.T."/>
            <person name="De Fine Licht H.H."/>
            <person name="Stajich J.E."/>
        </authorList>
    </citation>
    <scope>NUCLEOTIDE SEQUENCE</scope>
    <source>
        <strain evidence="1">Berkeley</strain>
    </source>
</reference>
<protein>
    <submittedName>
        <fullName evidence="1">Uncharacterized protein</fullName>
    </submittedName>
</protein>
<evidence type="ECO:0000313" key="2">
    <source>
        <dbReference type="Proteomes" id="UP001165960"/>
    </source>
</evidence>
<dbReference type="EMBL" id="QTSX02000749">
    <property type="protein sequence ID" value="KAJ9085698.1"/>
    <property type="molecule type" value="Genomic_DNA"/>
</dbReference>